<dbReference type="PANTHER" id="PTHR31174:SF31">
    <property type="entry name" value="LATE EMBRYOGENESIS ABUNDANT PROTEIN 3"/>
    <property type="match status" value="1"/>
</dbReference>
<evidence type="ECO:0000313" key="5">
    <source>
        <dbReference type="Proteomes" id="UP001371456"/>
    </source>
</evidence>
<organism evidence="4 5">
    <name type="scientific">Solanum bulbocastanum</name>
    <name type="common">Wild potato</name>
    <dbReference type="NCBI Taxonomy" id="147425"/>
    <lineage>
        <taxon>Eukaryota</taxon>
        <taxon>Viridiplantae</taxon>
        <taxon>Streptophyta</taxon>
        <taxon>Embryophyta</taxon>
        <taxon>Tracheophyta</taxon>
        <taxon>Spermatophyta</taxon>
        <taxon>Magnoliopsida</taxon>
        <taxon>eudicotyledons</taxon>
        <taxon>Gunneridae</taxon>
        <taxon>Pentapetalae</taxon>
        <taxon>asterids</taxon>
        <taxon>lamiids</taxon>
        <taxon>Solanales</taxon>
        <taxon>Solanaceae</taxon>
        <taxon>Solanoideae</taxon>
        <taxon>Solaneae</taxon>
        <taxon>Solanum</taxon>
    </lineage>
</organism>
<feature type="domain" description="SMP" evidence="3">
    <location>
        <begin position="45"/>
        <end position="102"/>
    </location>
</feature>
<dbReference type="InterPro" id="IPR007011">
    <property type="entry name" value="LEA_SMP_dom"/>
</dbReference>
<evidence type="ECO:0000259" key="3">
    <source>
        <dbReference type="Pfam" id="PF04927"/>
    </source>
</evidence>
<dbReference type="Proteomes" id="UP001371456">
    <property type="component" value="Unassembled WGS sequence"/>
</dbReference>
<dbReference type="InterPro" id="IPR042971">
    <property type="entry name" value="LEA_SMP"/>
</dbReference>
<comment type="similarity">
    <text evidence="1">Belongs to the LEA type SMP family.</text>
</comment>
<keyword evidence="5" id="KW-1185">Reference proteome</keyword>
<evidence type="ECO:0000313" key="4">
    <source>
        <dbReference type="EMBL" id="KAK6780545.1"/>
    </source>
</evidence>
<reference evidence="4 5" key="1">
    <citation type="submission" date="2024-02" db="EMBL/GenBank/DDBJ databases">
        <title>de novo genome assembly of Solanum bulbocastanum strain 11H21.</title>
        <authorList>
            <person name="Hosaka A.J."/>
        </authorList>
    </citation>
    <scope>NUCLEOTIDE SEQUENCE [LARGE SCALE GENOMIC DNA]</scope>
    <source>
        <tissue evidence="4">Young leaves</tissue>
    </source>
</reference>
<comment type="caution">
    <text evidence="4">The sequence shown here is derived from an EMBL/GenBank/DDBJ whole genome shotgun (WGS) entry which is preliminary data.</text>
</comment>
<dbReference type="PANTHER" id="PTHR31174">
    <property type="entry name" value="SEED MATURATION FAMILY PROTEIN"/>
    <property type="match status" value="1"/>
</dbReference>
<proteinExistence type="inferred from homology"/>
<sequence length="103" mass="11139">MMKRDQHDILRQEFKRRQLREVVPGGVGAEAQRAALINAQTDDKTTLGDVLRDATSKLIDDKAVKKEDAEGVVGAEIRNSPDLATHPGGVAASITTASNLNKF</sequence>
<keyword evidence="2" id="KW-0677">Repeat</keyword>
<name>A0AAN8T2M0_SOLBU</name>
<gene>
    <name evidence="4" type="ORF">RDI58_022729</name>
</gene>
<evidence type="ECO:0000256" key="2">
    <source>
        <dbReference type="ARBA" id="ARBA00022737"/>
    </source>
</evidence>
<dbReference type="AlphaFoldDB" id="A0AAN8T2M0"/>
<evidence type="ECO:0000256" key="1">
    <source>
        <dbReference type="ARBA" id="ARBA00010733"/>
    </source>
</evidence>
<accession>A0AAN8T2M0</accession>
<protein>
    <recommendedName>
        <fullName evidence="3">SMP domain-containing protein</fullName>
    </recommendedName>
</protein>
<dbReference type="Pfam" id="PF04927">
    <property type="entry name" value="SMP"/>
    <property type="match status" value="1"/>
</dbReference>
<dbReference type="EMBL" id="JBANQN010000009">
    <property type="protein sequence ID" value="KAK6780545.1"/>
    <property type="molecule type" value="Genomic_DNA"/>
</dbReference>